<keyword evidence="2 4" id="KW-1184">Jasmonic acid signaling pathway</keyword>
<reference evidence="7 8" key="1">
    <citation type="submission" date="2024-02" db="EMBL/GenBank/DDBJ databases">
        <title>High-quality chromosome-scale genome assembly of Pensacola bahiagrass (Paspalum notatum Flugge var. saurae).</title>
        <authorList>
            <person name="Vega J.M."/>
            <person name="Podio M."/>
            <person name="Orjuela J."/>
            <person name="Siena L.A."/>
            <person name="Pessino S.C."/>
            <person name="Combes M.C."/>
            <person name="Mariac C."/>
            <person name="Albertini E."/>
            <person name="Pupilli F."/>
            <person name="Ortiz J.P.A."/>
            <person name="Leblanc O."/>
        </authorList>
    </citation>
    <scope>NUCLEOTIDE SEQUENCE [LARGE SCALE GENOMIC DNA]</scope>
    <source>
        <strain evidence="7">R1</strain>
        <tissue evidence="7">Leaf</tissue>
    </source>
</reference>
<feature type="compositionally biased region" description="Polar residues" evidence="5">
    <location>
        <begin position="62"/>
        <end position="77"/>
    </location>
</feature>
<evidence type="ECO:0000256" key="4">
    <source>
        <dbReference type="RuleBase" id="RU369065"/>
    </source>
</evidence>
<name>A0AAQ3SQW2_PASNO</name>
<dbReference type="PROSITE" id="PS51320">
    <property type="entry name" value="TIFY"/>
    <property type="match status" value="1"/>
</dbReference>
<dbReference type="PANTHER" id="PTHR33077:SF52">
    <property type="entry name" value="PROTEIN TIFY 11D"/>
    <property type="match status" value="1"/>
</dbReference>
<dbReference type="GO" id="GO:2000022">
    <property type="term" value="P:regulation of jasmonic acid mediated signaling pathway"/>
    <property type="evidence" value="ECO:0007669"/>
    <property type="project" value="UniProtKB-UniRule"/>
</dbReference>
<dbReference type="AlphaFoldDB" id="A0AAQ3SQW2"/>
<dbReference type="Proteomes" id="UP001341281">
    <property type="component" value="Chromosome 02"/>
</dbReference>
<dbReference type="GO" id="GO:0009611">
    <property type="term" value="P:response to wounding"/>
    <property type="evidence" value="ECO:0007669"/>
    <property type="project" value="UniProtKB-UniRule"/>
</dbReference>
<evidence type="ECO:0000256" key="3">
    <source>
        <dbReference type="ARBA" id="ARBA00022843"/>
    </source>
</evidence>
<dbReference type="InterPro" id="IPR018467">
    <property type="entry name" value="CCT_CS"/>
</dbReference>
<feature type="domain" description="Tify" evidence="6">
    <location>
        <begin position="81"/>
        <end position="116"/>
    </location>
</feature>
<comment type="domain">
    <text evidence="4">The jas domain is required for interaction with COI1.</text>
</comment>
<gene>
    <name evidence="7" type="ORF">U9M48_009006</name>
</gene>
<evidence type="ECO:0000256" key="1">
    <source>
        <dbReference type="ARBA" id="ARBA00008614"/>
    </source>
</evidence>
<dbReference type="GO" id="GO:0031347">
    <property type="term" value="P:regulation of defense response"/>
    <property type="evidence" value="ECO:0007669"/>
    <property type="project" value="UniProtKB-UniRule"/>
</dbReference>
<comment type="similarity">
    <text evidence="1 4">Belongs to the TIFY/JAZ family.</text>
</comment>
<evidence type="ECO:0000313" key="7">
    <source>
        <dbReference type="EMBL" id="WVZ58775.1"/>
    </source>
</evidence>
<protein>
    <recommendedName>
        <fullName evidence="4">Protein TIFY</fullName>
    </recommendedName>
    <alternativeName>
        <fullName evidence="4">Jasmonate ZIM domain-containing protein</fullName>
    </alternativeName>
</protein>
<dbReference type="EMBL" id="CP144746">
    <property type="protein sequence ID" value="WVZ58775.1"/>
    <property type="molecule type" value="Genomic_DNA"/>
</dbReference>
<keyword evidence="8" id="KW-1185">Reference proteome</keyword>
<feature type="region of interest" description="Disordered" evidence="5">
    <location>
        <begin position="39"/>
        <end position="81"/>
    </location>
</feature>
<comment type="subcellular location">
    <subcellularLocation>
        <location evidence="4">Nucleus</location>
    </subcellularLocation>
</comment>
<evidence type="ECO:0000313" key="8">
    <source>
        <dbReference type="Proteomes" id="UP001341281"/>
    </source>
</evidence>
<dbReference type="InterPro" id="IPR040390">
    <property type="entry name" value="TIFY/JAZ"/>
</dbReference>
<evidence type="ECO:0000256" key="5">
    <source>
        <dbReference type="SAM" id="MobiDB-lite"/>
    </source>
</evidence>
<evidence type="ECO:0000256" key="2">
    <source>
        <dbReference type="ARBA" id="ARBA00022819"/>
    </source>
</evidence>
<sequence length="212" mass="22371">MAAAGDSRFAVTCRLLRQYMRREQQPQLGGLDAAFRLPPLVETAPEEETDGRTMQLFPTRAGTGTSSSSFEPSQQQRVPPEAQAKGPLTIVYDGRVVVLEDFPADKAKELMQMAGAGCSPASKNGAAAAVAEKPAAAAPAQPSSAVLPSDLPIARKVSLKRFLQKRKERIGAIEPYPKVTATSPAAETDVPAAGKTVTTTVKDKPAASWLGL</sequence>
<proteinExistence type="inferred from homology"/>
<dbReference type="InterPro" id="IPR010399">
    <property type="entry name" value="Tify_dom"/>
</dbReference>
<dbReference type="GO" id="GO:0005634">
    <property type="term" value="C:nucleus"/>
    <property type="evidence" value="ECO:0007669"/>
    <property type="project" value="UniProtKB-SubCell"/>
</dbReference>
<comment type="function">
    <text evidence="4">Repressor of jasmonate responses.</text>
</comment>
<organism evidence="7 8">
    <name type="scientific">Paspalum notatum var. saurae</name>
    <dbReference type="NCBI Taxonomy" id="547442"/>
    <lineage>
        <taxon>Eukaryota</taxon>
        <taxon>Viridiplantae</taxon>
        <taxon>Streptophyta</taxon>
        <taxon>Embryophyta</taxon>
        <taxon>Tracheophyta</taxon>
        <taxon>Spermatophyta</taxon>
        <taxon>Magnoliopsida</taxon>
        <taxon>Liliopsida</taxon>
        <taxon>Poales</taxon>
        <taxon>Poaceae</taxon>
        <taxon>PACMAD clade</taxon>
        <taxon>Panicoideae</taxon>
        <taxon>Andropogonodae</taxon>
        <taxon>Paspaleae</taxon>
        <taxon>Paspalinae</taxon>
        <taxon>Paspalum</taxon>
    </lineage>
</organism>
<keyword evidence="3" id="KW-0832">Ubl conjugation</keyword>
<dbReference type="Pfam" id="PF06200">
    <property type="entry name" value="tify"/>
    <property type="match status" value="1"/>
</dbReference>
<evidence type="ECO:0000259" key="6">
    <source>
        <dbReference type="PROSITE" id="PS51320"/>
    </source>
</evidence>
<accession>A0AAQ3SQW2</accession>
<dbReference type="PANTHER" id="PTHR33077">
    <property type="entry name" value="PROTEIN TIFY 4A-RELATED-RELATED"/>
    <property type="match status" value="1"/>
</dbReference>
<keyword evidence="4" id="KW-0539">Nucleus</keyword>
<dbReference type="SMART" id="SM00979">
    <property type="entry name" value="TIFY"/>
    <property type="match status" value="1"/>
</dbReference>
<dbReference type="Pfam" id="PF09425">
    <property type="entry name" value="Jas_motif"/>
    <property type="match status" value="1"/>
</dbReference>